<evidence type="ECO:0000313" key="7">
    <source>
        <dbReference type="EMBL" id="PKU72032.1"/>
    </source>
</evidence>
<comment type="subcellular location">
    <subcellularLocation>
        <location evidence="1">Cytoplasm</location>
        <location evidence="1">Cytosol</location>
    </subcellularLocation>
</comment>
<protein>
    <recommendedName>
        <fullName evidence="6">Glutamine amidotransferase domain-containing protein</fullName>
    </recommendedName>
</protein>
<dbReference type="STRING" id="906689.A0A2I0W8Q7"/>
<keyword evidence="4" id="KW-0963">Cytoplasm</keyword>
<dbReference type="InterPro" id="IPR044992">
    <property type="entry name" value="ChyE-like"/>
</dbReference>
<dbReference type="Gene3D" id="3.40.50.880">
    <property type="match status" value="1"/>
</dbReference>
<feature type="domain" description="Glutamine amidotransferase" evidence="6">
    <location>
        <begin position="60"/>
        <end position="206"/>
    </location>
</feature>
<comment type="pathway">
    <text evidence="2">Secondary metabolite biosynthesis.</text>
</comment>
<dbReference type="PANTHER" id="PTHR42695:SF9">
    <property type="entry name" value="GAMMA-GLUTAMYL PEPTIDASE 2-RELATED"/>
    <property type="match status" value="1"/>
</dbReference>
<keyword evidence="8" id="KW-1185">Reference proteome</keyword>
<evidence type="ECO:0000256" key="4">
    <source>
        <dbReference type="ARBA" id="ARBA00022490"/>
    </source>
</evidence>
<evidence type="ECO:0000256" key="3">
    <source>
        <dbReference type="ARBA" id="ARBA00011083"/>
    </source>
</evidence>
<dbReference type="AlphaFoldDB" id="A0A2I0W8Q7"/>
<gene>
    <name evidence="7" type="ORF">MA16_Dca007396</name>
</gene>
<dbReference type="Pfam" id="PF00117">
    <property type="entry name" value="GATase"/>
    <property type="match status" value="1"/>
</dbReference>
<reference evidence="7 8" key="1">
    <citation type="journal article" date="2016" name="Sci. Rep.">
        <title>The Dendrobium catenatum Lindl. genome sequence provides insights into polysaccharide synthase, floral development and adaptive evolution.</title>
        <authorList>
            <person name="Zhang G.Q."/>
            <person name="Xu Q."/>
            <person name="Bian C."/>
            <person name="Tsai W.C."/>
            <person name="Yeh C.M."/>
            <person name="Liu K.W."/>
            <person name="Yoshida K."/>
            <person name="Zhang L.S."/>
            <person name="Chang S.B."/>
            <person name="Chen F."/>
            <person name="Shi Y."/>
            <person name="Su Y.Y."/>
            <person name="Zhang Y.Q."/>
            <person name="Chen L.J."/>
            <person name="Yin Y."/>
            <person name="Lin M."/>
            <person name="Huang H."/>
            <person name="Deng H."/>
            <person name="Wang Z.W."/>
            <person name="Zhu S.L."/>
            <person name="Zhao X."/>
            <person name="Deng C."/>
            <person name="Niu S.C."/>
            <person name="Huang J."/>
            <person name="Wang M."/>
            <person name="Liu G.H."/>
            <person name="Yang H.J."/>
            <person name="Xiao X.J."/>
            <person name="Hsiao Y.Y."/>
            <person name="Wu W.L."/>
            <person name="Chen Y.Y."/>
            <person name="Mitsuda N."/>
            <person name="Ohme-Takagi M."/>
            <person name="Luo Y.B."/>
            <person name="Van de Peer Y."/>
            <person name="Liu Z.J."/>
        </authorList>
    </citation>
    <scope>NUCLEOTIDE SEQUENCE [LARGE SCALE GENOMIC DNA]</scope>
    <source>
        <tissue evidence="7">The whole plant</tissue>
    </source>
</reference>
<evidence type="ECO:0000256" key="1">
    <source>
        <dbReference type="ARBA" id="ARBA00004514"/>
    </source>
</evidence>
<dbReference type="InterPro" id="IPR017926">
    <property type="entry name" value="GATASE"/>
</dbReference>
<dbReference type="SUPFAM" id="SSF52317">
    <property type="entry name" value="Class I glutamine amidotransferase-like"/>
    <property type="match status" value="1"/>
</dbReference>
<accession>A0A2I0W8Q7</accession>
<reference evidence="7 8" key="2">
    <citation type="journal article" date="2017" name="Nature">
        <title>The Apostasia genome and the evolution of orchids.</title>
        <authorList>
            <person name="Zhang G.Q."/>
            <person name="Liu K.W."/>
            <person name="Li Z."/>
            <person name="Lohaus R."/>
            <person name="Hsiao Y.Y."/>
            <person name="Niu S.C."/>
            <person name="Wang J.Y."/>
            <person name="Lin Y.C."/>
            <person name="Xu Q."/>
            <person name="Chen L.J."/>
            <person name="Yoshida K."/>
            <person name="Fujiwara S."/>
            <person name="Wang Z.W."/>
            <person name="Zhang Y.Q."/>
            <person name="Mitsuda N."/>
            <person name="Wang M."/>
            <person name="Liu G.H."/>
            <person name="Pecoraro L."/>
            <person name="Huang H.X."/>
            <person name="Xiao X.J."/>
            <person name="Lin M."/>
            <person name="Wu X.Y."/>
            <person name="Wu W.L."/>
            <person name="Chen Y.Y."/>
            <person name="Chang S.B."/>
            <person name="Sakamoto S."/>
            <person name="Ohme-Takagi M."/>
            <person name="Yagi M."/>
            <person name="Zeng S.J."/>
            <person name="Shen C.Y."/>
            <person name="Yeh C.M."/>
            <person name="Luo Y.B."/>
            <person name="Tsai W.C."/>
            <person name="Van de Peer Y."/>
            <person name="Liu Z.J."/>
        </authorList>
    </citation>
    <scope>NUCLEOTIDE SEQUENCE [LARGE SCALE GENOMIC DNA]</scope>
    <source>
        <tissue evidence="7">The whole plant</tissue>
    </source>
</reference>
<dbReference type="CDD" id="cd01741">
    <property type="entry name" value="GATase1_1"/>
    <property type="match status" value="1"/>
</dbReference>
<dbReference type="PANTHER" id="PTHR42695">
    <property type="entry name" value="GLUTAMINE AMIDOTRANSFERASE YLR126C-RELATED"/>
    <property type="match status" value="1"/>
</dbReference>
<evidence type="ECO:0000313" key="8">
    <source>
        <dbReference type="Proteomes" id="UP000233837"/>
    </source>
</evidence>
<dbReference type="FunFam" id="3.40.50.880:FF:000040">
    <property type="entry name" value="Gamma-glutamyl peptidase 5"/>
    <property type="match status" value="1"/>
</dbReference>
<keyword evidence="5" id="KW-0378">Hydrolase</keyword>
<proteinExistence type="inferred from homology"/>
<dbReference type="GO" id="GO:0005829">
    <property type="term" value="C:cytosol"/>
    <property type="evidence" value="ECO:0007669"/>
    <property type="project" value="UniProtKB-SubCell"/>
</dbReference>
<dbReference type="PROSITE" id="PS51273">
    <property type="entry name" value="GATASE_TYPE_1"/>
    <property type="match status" value="1"/>
</dbReference>
<dbReference type="EMBL" id="KZ502845">
    <property type="protein sequence ID" value="PKU72032.1"/>
    <property type="molecule type" value="Genomic_DNA"/>
</dbReference>
<comment type="similarity">
    <text evidence="3">Belongs to the peptidase C26 family.</text>
</comment>
<dbReference type="Proteomes" id="UP000233837">
    <property type="component" value="Unassembled WGS sequence"/>
</dbReference>
<dbReference type="OrthoDB" id="92161at2759"/>
<organism evidence="7 8">
    <name type="scientific">Dendrobium catenatum</name>
    <dbReference type="NCBI Taxonomy" id="906689"/>
    <lineage>
        <taxon>Eukaryota</taxon>
        <taxon>Viridiplantae</taxon>
        <taxon>Streptophyta</taxon>
        <taxon>Embryophyta</taxon>
        <taxon>Tracheophyta</taxon>
        <taxon>Spermatophyta</taxon>
        <taxon>Magnoliopsida</taxon>
        <taxon>Liliopsida</taxon>
        <taxon>Asparagales</taxon>
        <taxon>Orchidaceae</taxon>
        <taxon>Epidendroideae</taxon>
        <taxon>Malaxideae</taxon>
        <taxon>Dendrobiinae</taxon>
        <taxon>Dendrobium</taxon>
    </lineage>
</organism>
<sequence length="264" mass="30480">MKIDDDVVDQKRKYALLLAARDSDYVRMKYGGYFNVFVGVFGSEGEVWDLFRVVDGEFPEDEELNKYDGFIVSGSPYDAYGDDIWILRLCLLLRTLDFMKKKVIGVCFGHQVLCRALGGHVGKALGGWEVGIKQVTFVDDFLQYCPFMQDFHHIPHHASIIECHQDEVWEPPIDAKVIAYSEKTAVEAFCIDDHILGIQGHPEYTKDILDNLIGRLVDNNSIDMDFAEEARKKMELVEPDRKFWEEMCRNFLKGRKERHSLLLC</sequence>
<dbReference type="InterPro" id="IPR029062">
    <property type="entry name" value="Class_I_gatase-like"/>
</dbReference>
<evidence type="ECO:0000256" key="5">
    <source>
        <dbReference type="ARBA" id="ARBA00022801"/>
    </source>
</evidence>
<name>A0A2I0W8Q7_9ASPA</name>
<dbReference type="GO" id="GO:0019760">
    <property type="term" value="P:glucosinolate metabolic process"/>
    <property type="evidence" value="ECO:0007669"/>
    <property type="project" value="UniProtKB-ARBA"/>
</dbReference>
<evidence type="ECO:0000259" key="6">
    <source>
        <dbReference type="Pfam" id="PF00117"/>
    </source>
</evidence>
<dbReference type="GO" id="GO:0008233">
    <property type="term" value="F:peptidase activity"/>
    <property type="evidence" value="ECO:0007669"/>
    <property type="project" value="UniProtKB-ARBA"/>
</dbReference>
<evidence type="ECO:0000256" key="2">
    <source>
        <dbReference type="ARBA" id="ARBA00005179"/>
    </source>
</evidence>